<organism evidence="8 9">
    <name type="scientific">Elusimicrobium minutum (strain Pei191)</name>
    <dbReference type="NCBI Taxonomy" id="445932"/>
    <lineage>
        <taxon>Bacteria</taxon>
        <taxon>Pseudomonadati</taxon>
        <taxon>Elusimicrobiota</taxon>
        <taxon>Elusimicrobia</taxon>
        <taxon>Elusimicrobiales</taxon>
        <taxon>Elusimicrobiaceae</taxon>
        <taxon>Elusimicrobium</taxon>
    </lineage>
</organism>
<dbReference type="EMBL" id="CP001055">
    <property type="protein sequence ID" value="ACC98437.1"/>
    <property type="molecule type" value="Genomic_DNA"/>
</dbReference>
<feature type="transmembrane region" description="Helical" evidence="6">
    <location>
        <begin position="268"/>
        <end position="293"/>
    </location>
</feature>
<dbReference type="PANTHER" id="PTHR42718:SF9">
    <property type="entry name" value="MAJOR FACILITATOR SUPERFAMILY MULTIDRUG TRANSPORTER MFSC"/>
    <property type="match status" value="1"/>
</dbReference>
<dbReference type="Gene3D" id="1.20.1250.20">
    <property type="entry name" value="MFS general substrate transporter like domains"/>
    <property type="match status" value="1"/>
</dbReference>
<dbReference type="PRINTS" id="PR01036">
    <property type="entry name" value="TCRTETB"/>
</dbReference>
<dbReference type="GO" id="GO:0016020">
    <property type="term" value="C:membrane"/>
    <property type="evidence" value="ECO:0007669"/>
    <property type="project" value="UniProtKB-SubCell"/>
</dbReference>
<evidence type="ECO:0000256" key="5">
    <source>
        <dbReference type="ARBA" id="ARBA00023136"/>
    </source>
</evidence>
<dbReference type="SUPFAM" id="SSF103473">
    <property type="entry name" value="MFS general substrate transporter"/>
    <property type="match status" value="1"/>
</dbReference>
<evidence type="ECO:0000256" key="6">
    <source>
        <dbReference type="SAM" id="Phobius"/>
    </source>
</evidence>
<sequence>MSAAKFLSKNKLLILAISVASFMVNLDTYIINVSLPSIAGGFNASTADISWVAMAYNLTVVSLLLIFGKLGDKVGLKFLFITGFIIFTLSSILCGFAPSLPFLVAGRLLQGIGASILYALPQAMIPKYLPKEERGMAFGILASAAALGITLGAPLSGIITGLYSWRWIFFINLPVGILAVIVLNYSIPSKNTITKREPHFDIPGAVLSFLMALAFTFWINRGGIYGWTAPKMLLCLAFAVITFGIFIKREKKAKYPLLDLSLFNNITFNFANIAMFLVSAFLAGTNFLMPFYLAEIKGLSPARTGAAFMVYSVSYMLTGLVSGKLSAKIPAGKLCAWSMLLASVTLAGLVYMLNTSGIYYIILYFTLTGVSFAFFITSNNNFVMSMAPENKEGMVSGAHRMVGRMGMLCGVALFEAVFSFYGSENLINGFRGAYALGAAMCFAAMLFSLKKPVLKLNKGDVI</sequence>
<dbReference type="InterPro" id="IPR011701">
    <property type="entry name" value="MFS"/>
</dbReference>
<keyword evidence="2" id="KW-0813">Transport</keyword>
<proteinExistence type="predicted"/>
<keyword evidence="5 6" id="KW-0472">Membrane</keyword>
<evidence type="ECO:0000259" key="7">
    <source>
        <dbReference type="PROSITE" id="PS50850"/>
    </source>
</evidence>
<dbReference type="Pfam" id="PF07690">
    <property type="entry name" value="MFS_1"/>
    <property type="match status" value="2"/>
</dbReference>
<keyword evidence="3 6" id="KW-0812">Transmembrane</keyword>
<keyword evidence="4 6" id="KW-1133">Transmembrane helix</keyword>
<dbReference type="InterPro" id="IPR020846">
    <property type="entry name" value="MFS_dom"/>
</dbReference>
<feature type="transmembrane region" description="Helical" evidence="6">
    <location>
        <begin position="104"/>
        <end position="125"/>
    </location>
</feature>
<feature type="transmembrane region" description="Helical" evidence="6">
    <location>
        <begin position="433"/>
        <end position="449"/>
    </location>
</feature>
<feature type="transmembrane region" description="Helical" evidence="6">
    <location>
        <begin position="199"/>
        <end position="219"/>
    </location>
</feature>
<feature type="transmembrane region" description="Helical" evidence="6">
    <location>
        <begin position="225"/>
        <end position="247"/>
    </location>
</feature>
<comment type="subcellular location">
    <subcellularLocation>
        <location evidence="1">Membrane</location>
        <topology evidence="1">Multi-pass membrane protein</topology>
    </subcellularLocation>
</comment>
<dbReference type="PANTHER" id="PTHR42718">
    <property type="entry name" value="MAJOR FACILITATOR SUPERFAMILY MULTIDRUG TRANSPORTER MFSC"/>
    <property type="match status" value="1"/>
</dbReference>
<feature type="domain" description="Major facilitator superfamily (MFS) profile" evidence="7">
    <location>
        <begin position="13"/>
        <end position="455"/>
    </location>
</feature>
<keyword evidence="9" id="KW-1185">Reference proteome</keyword>
<dbReference type="OrthoDB" id="102502at2"/>
<dbReference type="PROSITE" id="PS50850">
    <property type="entry name" value="MFS"/>
    <property type="match status" value="1"/>
</dbReference>
<dbReference type="Gene3D" id="1.20.1720.10">
    <property type="entry name" value="Multidrug resistance protein D"/>
    <property type="match status" value="1"/>
</dbReference>
<feature type="transmembrane region" description="Helical" evidence="6">
    <location>
        <begin position="51"/>
        <end position="71"/>
    </location>
</feature>
<evidence type="ECO:0000256" key="4">
    <source>
        <dbReference type="ARBA" id="ARBA00022989"/>
    </source>
</evidence>
<evidence type="ECO:0000256" key="1">
    <source>
        <dbReference type="ARBA" id="ARBA00004141"/>
    </source>
</evidence>
<feature type="transmembrane region" description="Helical" evidence="6">
    <location>
        <begin position="137"/>
        <end position="159"/>
    </location>
</feature>
<feature type="transmembrane region" description="Helical" evidence="6">
    <location>
        <begin position="305"/>
        <end position="322"/>
    </location>
</feature>
<protein>
    <submittedName>
        <fullName evidence="8">Major facilitator superfamily</fullName>
    </submittedName>
</protein>
<accession>B2KD41</accession>
<evidence type="ECO:0000256" key="2">
    <source>
        <dbReference type="ARBA" id="ARBA00022448"/>
    </source>
</evidence>
<dbReference type="STRING" id="445932.Emin_0882"/>
<dbReference type="Proteomes" id="UP000001029">
    <property type="component" value="Chromosome"/>
</dbReference>
<dbReference type="KEGG" id="emi:Emin_0882"/>
<feature type="transmembrane region" description="Helical" evidence="6">
    <location>
        <begin position="401"/>
        <end position="421"/>
    </location>
</feature>
<feature type="transmembrane region" description="Helical" evidence="6">
    <location>
        <begin position="12"/>
        <end position="31"/>
    </location>
</feature>
<feature type="transmembrane region" description="Helical" evidence="6">
    <location>
        <begin position="165"/>
        <end position="187"/>
    </location>
</feature>
<reference evidence="8 9" key="1">
    <citation type="journal article" date="2009" name="Appl. Environ. Microbiol.">
        <title>Genomic analysis of 'Elusimicrobium minutum,' the first cultivated representative of the phylum 'Elusimicrobia' (formerly termite group 1).</title>
        <authorList>
            <person name="Herlemann D.P.R."/>
            <person name="Geissinger O."/>
            <person name="Ikeda-Ohtsubo W."/>
            <person name="Kunin V."/>
            <person name="Sun H."/>
            <person name="Lapidus A."/>
            <person name="Hugenholtz P."/>
            <person name="Brune A."/>
        </authorList>
    </citation>
    <scope>NUCLEOTIDE SEQUENCE [LARGE SCALE GENOMIC DNA]</scope>
    <source>
        <strain evidence="8 9">Pei191</strain>
    </source>
</reference>
<dbReference type="CDD" id="cd17321">
    <property type="entry name" value="MFS_MMR_MDR_like"/>
    <property type="match status" value="1"/>
</dbReference>
<gene>
    <name evidence="8" type="ordered locus">Emin_0882</name>
</gene>
<feature type="transmembrane region" description="Helical" evidence="6">
    <location>
        <begin position="358"/>
        <end position="376"/>
    </location>
</feature>
<name>B2KD41_ELUMP</name>
<evidence type="ECO:0000313" key="8">
    <source>
        <dbReference type="EMBL" id="ACC98437.1"/>
    </source>
</evidence>
<dbReference type="GO" id="GO:0022857">
    <property type="term" value="F:transmembrane transporter activity"/>
    <property type="evidence" value="ECO:0007669"/>
    <property type="project" value="InterPro"/>
</dbReference>
<evidence type="ECO:0000313" key="9">
    <source>
        <dbReference type="Proteomes" id="UP000001029"/>
    </source>
</evidence>
<dbReference type="HOGENOM" id="CLU_000960_28_3_0"/>
<evidence type="ECO:0000256" key="3">
    <source>
        <dbReference type="ARBA" id="ARBA00022692"/>
    </source>
</evidence>
<feature type="transmembrane region" description="Helical" evidence="6">
    <location>
        <begin position="334"/>
        <end position="352"/>
    </location>
</feature>
<dbReference type="RefSeq" id="WP_012415052.1">
    <property type="nucleotide sequence ID" value="NC_010644.1"/>
</dbReference>
<feature type="transmembrane region" description="Helical" evidence="6">
    <location>
        <begin position="78"/>
        <end position="98"/>
    </location>
</feature>
<dbReference type="AlphaFoldDB" id="B2KD41"/>
<dbReference type="InterPro" id="IPR036259">
    <property type="entry name" value="MFS_trans_sf"/>
</dbReference>